<reference evidence="1" key="1">
    <citation type="journal article" date="2022" name="Int. J. Mol. Sci.">
        <title>Draft Genome of Tanacetum Coccineum: Genomic Comparison of Closely Related Tanacetum-Family Plants.</title>
        <authorList>
            <person name="Yamashiro T."/>
            <person name="Shiraishi A."/>
            <person name="Nakayama K."/>
            <person name="Satake H."/>
        </authorList>
    </citation>
    <scope>NUCLEOTIDE SEQUENCE</scope>
</reference>
<accession>A0ABQ5J8F2</accession>
<evidence type="ECO:0000313" key="1">
    <source>
        <dbReference type="EMBL" id="GJU08305.1"/>
    </source>
</evidence>
<comment type="caution">
    <text evidence="1">The sequence shown here is derived from an EMBL/GenBank/DDBJ whole genome shotgun (WGS) entry which is preliminary data.</text>
</comment>
<dbReference type="Proteomes" id="UP001151760">
    <property type="component" value="Unassembled WGS sequence"/>
</dbReference>
<keyword evidence="2" id="KW-1185">Reference proteome</keyword>
<dbReference type="EMBL" id="BQNB010021619">
    <property type="protein sequence ID" value="GJU08305.1"/>
    <property type="molecule type" value="Genomic_DNA"/>
</dbReference>
<gene>
    <name evidence="1" type="ORF">Tco_1124735</name>
</gene>
<organism evidence="1 2">
    <name type="scientific">Tanacetum coccineum</name>
    <dbReference type="NCBI Taxonomy" id="301880"/>
    <lineage>
        <taxon>Eukaryota</taxon>
        <taxon>Viridiplantae</taxon>
        <taxon>Streptophyta</taxon>
        <taxon>Embryophyta</taxon>
        <taxon>Tracheophyta</taxon>
        <taxon>Spermatophyta</taxon>
        <taxon>Magnoliopsida</taxon>
        <taxon>eudicotyledons</taxon>
        <taxon>Gunneridae</taxon>
        <taxon>Pentapetalae</taxon>
        <taxon>asterids</taxon>
        <taxon>campanulids</taxon>
        <taxon>Asterales</taxon>
        <taxon>Asteraceae</taxon>
        <taxon>Asteroideae</taxon>
        <taxon>Anthemideae</taxon>
        <taxon>Anthemidinae</taxon>
        <taxon>Tanacetum</taxon>
    </lineage>
</organism>
<feature type="non-terminal residue" evidence="1">
    <location>
        <position position="262"/>
    </location>
</feature>
<evidence type="ECO:0000313" key="2">
    <source>
        <dbReference type="Proteomes" id="UP001151760"/>
    </source>
</evidence>
<name>A0ABQ5J8F2_9ASTR</name>
<proteinExistence type="predicted"/>
<sequence length="262" mass="29546">MTSTMTFFVRCVNEEDASLLSASARLFVKRWTCMTEKLSKLSCRHRTLVKYRFINSSLALYVPFTWFVMSSESLNTCRRRTSILTISFKPVIKTSYSASLLDARNSKRKAYIISFLFGSVIIRPAPEPSLLDAPSIVSLTTVGDLEVLMKDIDVGIHEEVLSGMSNDKRKVVIEALGAMCELIETRRASNLPNDGLLYSIDDVVALFGAPLNSPKEFDEFTKDLEVCKYALWSKLTKDTRSGIIDIICNRWQTLLNMQKSAL</sequence>
<protein>
    <submittedName>
        <fullName evidence="1">Uncharacterized protein</fullName>
    </submittedName>
</protein>
<reference evidence="1" key="2">
    <citation type="submission" date="2022-01" db="EMBL/GenBank/DDBJ databases">
        <authorList>
            <person name="Yamashiro T."/>
            <person name="Shiraishi A."/>
            <person name="Satake H."/>
            <person name="Nakayama K."/>
        </authorList>
    </citation>
    <scope>NUCLEOTIDE SEQUENCE</scope>
</reference>